<evidence type="ECO:0000259" key="1">
    <source>
        <dbReference type="Pfam" id="PF14206"/>
    </source>
</evidence>
<name>A0A0L0QQ74_VIRPA</name>
<dbReference type="Pfam" id="PF14206">
    <property type="entry name" value="Cys_rich_CPCC"/>
    <property type="match status" value="1"/>
</dbReference>
<comment type="caution">
    <text evidence="2">The sequence shown here is derived from an EMBL/GenBank/DDBJ whole genome shotgun (WGS) entry which is preliminary data.</text>
</comment>
<dbReference type="EMBL" id="LGTO01000007">
    <property type="protein sequence ID" value="KNE20701.1"/>
    <property type="molecule type" value="Genomic_DNA"/>
</dbReference>
<feature type="domain" description="Cysteine-rich CPCC" evidence="1">
    <location>
        <begin position="3"/>
        <end position="77"/>
    </location>
</feature>
<protein>
    <submittedName>
        <fullName evidence="2">Membrane protein</fullName>
    </submittedName>
</protein>
<keyword evidence="3" id="KW-1185">Reference proteome</keyword>
<gene>
    <name evidence="2" type="ORF">AFK71_20410</name>
</gene>
<dbReference type="RefSeq" id="WP_050353283.1">
    <property type="nucleotide sequence ID" value="NZ_CP073011.1"/>
</dbReference>
<reference evidence="3" key="1">
    <citation type="submission" date="2015-07" db="EMBL/GenBank/DDBJ databases">
        <title>Fjat-10053 dsm26.</title>
        <authorList>
            <person name="Liu B."/>
            <person name="Wang J."/>
            <person name="Zhu Y."/>
            <person name="Liu G."/>
            <person name="Chen Q."/>
            <person name="Chen Z."/>
            <person name="Lan J."/>
            <person name="Che J."/>
            <person name="Ge C."/>
            <person name="Shi H."/>
            <person name="Pan Z."/>
            <person name="Liu X."/>
        </authorList>
    </citation>
    <scope>NUCLEOTIDE SEQUENCE [LARGE SCALE GENOMIC DNA]</scope>
    <source>
        <strain evidence="3">DSM 26</strain>
    </source>
</reference>
<sequence>MKYTCPCCGYKTLNEEPPGTFEICEICFWEDDYTQFADPDYEGGANAPSLKQAQKNFILVGACEEEFVEHVRKPNEKDLKDTRWKHIL</sequence>
<evidence type="ECO:0000313" key="2">
    <source>
        <dbReference type="EMBL" id="KNE20701.1"/>
    </source>
</evidence>
<dbReference type="AlphaFoldDB" id="A0A0L0QQ74"/>
<evidence type="ECO:0000313" key="3">
    <source>
        <dbReference type="Proteomes" id="UP000036780"/>
    </source>
</evidence>
<dbReference type="GeneID" id="66870082"/>
<organism evidence="2 3">
    <name type="scientific">Virgibacillus pantothenticus</name>
    <dbReference type="NCBI Taxonomy" id="1473"/>
    <lineage>
        <taxon>Bacteria</taxon>
        <taxon>Bacillati</taxon>
        <taxon>Bacillota</taxon>
        <taxon>Bacilli</taxon>
        <taxon>Bacillales</taxon>
        <taxon>Bacillaceae</taxon>
        <taxon>Virgibacillus</taxon>
    </lineage>
</organism>
<dbReference type="InterPro" id="IPR025983">
    <property type="entry name" value="Cys_rich_CPCC"/>
</dbReference>
<dbReference type="Proteomes" id="UP000036780">
    <property type="component" value="Unassembled WGS sequence"/>
</dbReference>
<proteinExistence type="predicted"/>
<dbReference type="OrthoDB" id="1456570at2"/>
<dbReference type="PATRIC" id="fig|1473.5.peg.2841"/>
<accession>A0A0L0QQ74</accession>